<evidence type="ECO:0000313" key="2">
    <source>
        <dbReference type="Proteomes" id="UP000287124"/>
    </source>
</evidence>
<proteinExistence type="predicted"/>
<dbReference type="EMBL" id="MIKF01000001">
    <property type="protein sequence ID" value="RTE85328.1"/>
    <property type="molecule type" value="Genomic_DNA"/>
</dbReference>
<evidence type="ECO:0008006" key="3">
    <source>
        <dbReference type="Google" id="ProtNLM"/>
    </source>
</evidence>
<dbReference type="Proteomes" id="UP000287124">
    <property type="component" value="Unassembled WGS sequence"/>
</dbReference>
<evidence type="ECO:0000313" key="1">
    <source>
        <dbReference type="EMBL" id="RTE85328.1"/>
    </source>
</evidence>
<keyword evidence="2" id="KW-1185">Reference proteome</keyword>
<organism evidence="1 2">
    <name type="scientific">Fusarium euwallaceae</name>
    <dbReference type="NCBI Taxonomy" id="1147111"/>
    <lineage>
        <taxon>Eukaryota</taxon>
        <taxon>Fungi</taxon>
        <taxon>Dikarya</taxon>
        <taxon>Ascomycota</taxon>
        <taxon>Pezizomycotina</taxon>
        <taxon>Sordariomycetes</taxon>
        <taxon>Hypocreomycetidae</taxon>
        <taxon>Hypocreales</taxon>
        <taxon>Nectriaceae</taxon>
        <taxon>Fusarium</taxon>
        <taxon>Fusarium solani species complex</taxon>
    </lineage>
</organism>
<gene>
    <name evidence="1" type="ORF">BHE90_000077</name>
</gene>
<dbReference type="AlphaFoldDB" id="A0A430MBP6"/>
<protein>
    <recommendedName>
        <fullName evidence="3">Peptidase S8/S53 domain-containing protein</fullName>
    </recommendedName>
</protein>
<reference evidence="1 2" key="1">
    <citation type="submission" date="2017-06" db="EMBL/GenBank/DDBJ databases">
        <title>Comparative genomic analysis of Ambrosia Fusariam Clade fungi.</title>
        <authorList>
            <person name="Stajich J.E."/>
            <person name="Carrillo J."/>
            <person name="Kijimoto T."/>
            <person name="Eskalen A."/>
            <person name="O'Donnell K."/>
            <person name="Kasson M."/>
        </authorList>
    </citation>
    <scope>NUCLEOTIDE SEQUENCE [LARGE SCALE GENOMIC DNA]</scope>
    <source>
        <strain evidence="1 2">UCR1854</strain>
    </source>
</reference>
<name>A0A430MBP6_9HYPO</name>
<accession>A0A430MBP6</accession>
<comment type="caution">
    <text evidence="1">The sequence shown here is derived from an EMBL/GenBank/DDBJ whole genome shotgun (WGS) entry which is preliminary data.</text>
</comment>
<sequence length="184" mass="20049">MALSDKHGIVPSSTDGDTTEEVMITPMMAMRGGPEGLLFQPIHESLTLAALINGNFGMASGTTLDNASNPDWEYIRGAIWNDDPSCLLFNDRHENNHEYSTGFKWGLENKSGWLPGDAKDPDGHDTHVCGSISGSGIYTAASGKGEALHIKGTAPDALLMVQAMPKWNKKWILKLPMEIDNLFY</sequence>